<keyword evidence="3" id="KW-1185">Reference proteome</keyword>
<proteinExistence type="predicted"/>
<protein>
    <recommendedName>
        <fullName evidence="4">DASH complex subunit DAD1</fullName>
    </recommendedName>
</protein>
<dbReference type="OrthoDB" id="5566853at2759"/>
<dbReference type="GO" id="GO:0042729">
    <property type="term" value="C:DASH complex"/>
    <property type="evidence" value="ECO:0007669"/>
    <property type="project" value="InterPro"/>
</dbReference>
<dbReference type="Pfam" id="PF08649">
    <property type="entry name" value="DASH_Dad1"/>
    <property type="match status" value="1"/>
</dbReference>
<evidence type="ECO:0000313" key="2">
    <source>
        <dbReference type="EMBL" id="TMW56318.1"/>
    </source>
</evidence>
<dbReference type="InterPro" id="IPR013958">
    <property type="entry name" value="DASH_Dad1"/>
</dbReference>
<dbReference type="Proteomes" id="UP000794436">
    <property type="component" value="Unassembled WGS sequence"/>
</dbReference>
<name>A0A8K1C4S3_PYTOL</name>
<dbReference type="AlphaFoldDB" id="A0A8K1C4S3"/>
<organism evidence="2 3">
    <name type="scientific">Pythium oligandrum</name>
    <name type="common">Mycoparasitic fungus</name>
    <dbReference type="NCBI Taxonomy" id="41045"/>
    <lineage>
        <taxon>Eukaryota</taxon>
        <taxon>Sar</taxon>
        <taxon>Stramenopiles</taxon>
        <taxon>Oomycota</taxon>
        <taxon>Peronosporomycetes</taxon>
        <taxon>Pythiales</taxon>
        <taxon>Pythiaceae</taxon>
        <taxon>Pythium</taxon>
    </lineage>
</organism>
<comment type="caution">
    <text evidence="2">The sequence shown here is derived from an EMBL/GenBank/DDBJ whole genome shotgun (WGS) entry which is preliminary data.</text>
</comment>
<evidence type="ECO:0008006" key="4">
    <source>
        <dbReference type="Google" id="ProtNLM"/>
    </source>
</evidence>
<evidence type="ECO:0000256" key="1">
    <source>
        <dbReference type="SAM" id="Coils"/>
    </source>
</evidence>
<feature type="coiled-coil region" evidence="1">
    <location>
        <begin position="7"/>
        <end position="45"/>
    </location>
</feature>
<dbReference type="GO" id="GO:0072686">
    <property type="term" value="C:mitotic spindle"/>
    <property type="evidence" value="ECO:0007669"/>
    <property type="project" value="InterPro"/>
</dbReference>
<gene>
    <name evidence="2" type="ORF">Poli38472_006328</name>
</gene>
<accession>A0A8K1C4S3</accession>
<keyword evidence="1" id="KW-0175">Coiled coil</keyword>
<dbReference type="EMBL" id="SPLM01000145">
    <property type="protein sequence ID" value="TMW56318.1"/>
    <property type="molecule type" value="Genomic_DNA"/>
</dbReference>
<reference evidence="2" key="1">
    <citation type="submission" date="2019-03" db="EMBL/GenBank/DDBJ databases">
        <title>Long read genome sequence of the mycoparasitic Pythium oligandrum ATCC 38472 isolated from sugarbeet rhizosphere.</title>
        <authorList>
            <person name="Gaulin E."/>
        </authorList>
    </citation>
    <scope>NUCLEOTIDE SEQUENCE</scope>
    <source>
        <strain evidence="2">ATCC 38472_TT</strain>
    </source>
</reference>
<evidence type="ECO:0000313" key="3">
    <source>
        <dbReference type="Proteomes" id="UP000794436"/>
    </source>
</evidence>
<sequence length="73" mass="8576">MTDPAQREWFLREKERLEEQVKEEMQEAISNVQILTQNLEHLNDVGYELINISSVWVKFLQQVNGAAKMNTGR</sequence>